<gene>
    <name evidence="2" type="ORF">A500_07536</name>
</gene>
<sequence>MTINKKDKELGYYNMNFWIYLILIELIPIALFVIGGIYETKSTNYPDTKIGYKTEYSIKDKFSWEYSNKVAAKIYGTVGTILFIINAIVLLIIGEKSFNFLLLVNSFMVILDKLIIDKLLKKKFEKR</sequence>
<keyword evidence="1" id="KW-1133">Transmembrane helix</keyword>
<keyword evidence="1" id="KW-0472">Membrane</keyword>
<evidence type="ECO:0000256" key="1">
    <source>
        <dbReference type="SAM" id="Phobius"/>
    </source>
</evidence>
<proteinExistence type="predicted"/>
<dbReference type="Proteomes" id="UP000013988">
    <property type="component" value="Unassembled WGS sequence"/>
</dbReference>
<feature type="transmembrane region" description="Helical" evidence="1">
    <location>
        <begin position="74"/>
        <end position="94"/>
    </location>
</feature>
<keyword evidence="1" id="KW-0812">Transmembrane</keyword>
<feature type="transmembrane region" description="Helical" evidence="1">
    <location>
        <begin position="17"/>
        <end position="38"/>
    </location>
</feature>
<dbReference type="PATRIC" id="fig|1202534.3.peg.1507"/>
<evidence type="ECO:0000313" key="3">
    <source>
        <dbReference type="Proteomes" id="UP000013988"/>
    </source>
</evidence>
<dbReference type="AlphaFoldDB" id="R9CAZ1"/>
<evidence type="ECO:0008006" key="4">
    <source>
        <dbReference type="Google" id="ProtNLM"/>
    </source>
</evidence>
<organism evidence="2 3">
    <name type="scientific">Clostridium sartagoforme AAU1</name>
    <dbReference type="NCBI Taxonomy" id="1202534"/>
    <lineage>
        <taxon>Bacteria</taxon>
        <taxon>Bacillati</taxon>
        <taxon>Bacillota</taxon>
        <taxon>Clostridia</taxon>
        <taxon>Eubacteriales</taxon>
        <taxon>Clostridiaceae</taxon>
        <taxon>Clostridium</taxon>
    </lineage>
</organism>
<dbReference type="RefSeq" id="WP_016206908.1">
    <property type="nucleotide sequence ID" value="NZ_ASRV01000091.1"/>
</dbReference>
<name>R9CAZ1_9CLOT</name>
<evidence type="ECO:0000313" key="2">
    <source>
        <dbReference type="EMBL" id="EOR26549.1"/>
    </source>
</evidence>
<feature type="transmembrane region" description="Helical" evidence="1">
    <location>
        <begin position="100"/>
        <end position="120"/>
    </location>
</feature>
<reference evidence="2 3" key="1">
    <citation type="submission" date="2013-03" db="EMBL/GenBank/DDBJ databases">
        <title>Whole genome shotgun sequencing of Clostridium sartagoforme AAU1.</title>
        <authorList>
            <person name="Joshi C.G."/>
            <person name="Duggirala S.M."/>
            <person name="Nathani N.M."/>
            <person name="Bhatt V.D."/>
            <person name="Patel A.K."/>
            <person name="Pandya P.R."/>
            <person name="KaPatel J.A."/>
        </authorList>
    </citation>
    <scope>NUCLEOTIDE SEQUENCE [LARGE SCALE GENOMIC DNA]</scope>
    <source>
        <strain evidence="2 3">AAU1</strain>
    </source>
</reference>
<protein>
    <recommendedName>
        <fullName evidence="4">SdpI/YhfL protein family</fullName>
    </recommendedName>
</protein>
<accession>R9CAZ1</accession>
<keyword evidence="3" id="KW-1185">Reference proteome</keyword>
<dbReference type="EMBL" id="ASRV01000091">
    <property type="protein sequence ID" value="EOR26549.1"/>
    <property type="molecule type" value="Genomic_DNA"/>
</dbReference>
<comment type="caution">
    <text evidence="2">The sequence shown here is derived from an EMBL/GenBank/DDBJ whole genome shotgun (WGS) entry which is preliminary data.</text>
</comment>